<keyword evidence="6 7" id="KW-0472">Membrane</keyword>
<dbReference type="SUPFAM" id="SSF90123">
    <property type="entry name" value="ABC transporter transmembrane region"/>
    <property type="match status" value="1"/>
</dbReference>
<accession>A0ABY2NSV0</accession>
<feature type="transmembrane region" description="Helical" evidence="7">
    <location>
        <begin position="20"/>
        <end position="45"/>
    </location>
</feature>
<keyword evidence="4 10" id="KW-0067">ATP-binding</keyword>
<dbReference type="Pfam" id="PF00005">
    <property type="entry name" value="ABC_tran"/>
    <property type="match status" value="1"/>
</dbReference>
<dbReference type="InterPro" id="IPR003439">
    <property type="entry name" value="ABC_transporter-like_ATP-bd"/>
</dbReference>
<feature type="transmembrane region" description="Helical" evidence="7">
    <location>
        <begin position="266"/>
        <end position="285"/>
    </location>
</feature>
<dbReference type="Gene3D" id="1.20.1560.10">
    <property type="entry name" value="ABC transporter type 1, transmembrane domain"/>
    <property type="match status" value="1"/>
</dbReference>
<dbReference type="InterPro" id="IPR036640">
    <property type="entry name" value="ABC1_TM_sf"/>
</dbReference>
<evidence type="ECO:0000256" key="3">
    <source>
        <dbReference type="ARBA" id="ARBA00022741"/>
    </source>
</evidence>
<dbReference type="PROSITE" id="PS50929">
    <property type="entry name" value="ABC_TM1F"/>
    <property type="match status" value="1"/>
</dbReference>
<dbReference type="InterPro" id="IPR003593">
    <property type="entry name" value="AAA+_ATPase"/>
</dbReference>
<dbReference type="InterPro" id="IPR039421">
    <property type="entry name" value="Type_1_exporter"/>
</dbReference>
<dbReference type="PANTHER" id="PTHR24221:SF654">
    <property type="entry name" value="ATP-BINDING CASSETTE SUB-FAMILY B MEMBER 6"/>
    <property type="match status" value="1"/>
</dbReference>
<dbReference type="PROSITE" id="PS50893">
    <property type="entry name" value="ABC_TRANSPORTER_2"/>
    <property type="match status" value="1"/>
</dbReference>
<dbReference type="EMBL" id="RQHF01000008">
    <property type="protein sequence ID" value="TGM60706.1"/>
    <property type="molecule type" value="Genomic_DNA"/>
</dbReference>
<evidence type="ECO:0000313" key="10">
    <source>
        <dbReference type="EMBL" id="TGM60706.1"/>
    </source>
</evidence>
<feature type="transmembrane region" description="Helical" evidence="7">
    <location>
        <begin position="76"/>
        <end position="98"/>
    </location>
</feature>
<evidence type="ECO:0000256" key="7">
    <source>
        <dbReference type="SAM" id="Phobius"/>
    </source>
</evidence>
<dbReference type="InterPro" id="IPR011527">
    <property type="entry name" value="ABC1_TM_dom"/>
</dbReference>
<feature type="transmembrane region" description="Helical" evidence="7">
    <location>
        <begin position="151"/>
        <end position="175"/>
    </location>
</feature>
<keyword evidence="3" id="KW-0547">Nucleotide-binding</keyword>
<reference evidence="11" key="1">
    <citation type="journal article" date="2019" name="PLoS Negl. Trop. Dis.">
        <title>Revisiting the worldwide diversity of Leptospira species in the environment.</title>
        <authorList>
            <person name="Vincent A.T."/>
            <person name="Schiettekatte O."/>
            <person name="Bourhy P."/>
            <person name="Veyrier F.J."/>
            <person name="Picardeau M."/>
        </authorList>
    </citation>
    <scope>NUCLEOTIDE SEQUENCE [LARGE SCALE GENOMIC DNA]</scope>
    <source>
        <strain evidence="11">201601955</strain>
    </source>
</reference>
<evidence type="ECO:0000259" key="9">
    <source>
        <dbReference type="PROSITE" id="PS50929"/>
    </source>
</evidence>
<dbReference type="RefSeq" id="WP_135656836.1">
    <property type="nucleotide sequence ID" value="NZ_RQHF01000008.1"/>
</dbReference>
<keyword evidence="2 7" id="KW-0812">Transmembrane</keyword>
<dbReference type="PROSITE" id="PS00211">
    <property type="entry name" value="ABC_TRANSPORTER_1"/>
    <property type="match status" value="1"/>
</dbReference>
<organism evidence="10 11">
    <name type="scientific">Leptospira vanthielii</name>
    <dbReference type="NCBI Taxonomy" id="293085"/>
    <lineage>
        <taxon>Bacteria</taxon>
        <taxon>Pseudomonadati</taxon>
        <taxon>Spirochaetota</taxon>
        <taxon>Spirochaetia</taxon>
        <taxon>Leptospirales</taxon>
        <taxon>Leptospiraceae</taxon>
        <taxon>Leptospira</taxon>
    </lineage>
</organism>
<evidence type="ECO:0000256" key="5">
    <source>
        <dbReference type="ARBA" id="ARBA00022989"/>
    </source>
</evidence>
<comment type="subcellular location">
    <subcellularLocation>
        <location evidence="1">Cell membrane</location>
        <topology evidence="1">Multi-pass membrane protein</topology>
    </subcellularLocation>
</comment>
<evidence type="ECO:0000256" key="6">
    <source>
        <dbReference type="ARBA" id="ARBA00023136"/>
    </source>
</evidence>
<dbReference type="InterPro" id="IPR027417">
    <property type="entry name" value="P-loop_NTPase"/>
</dbReference>
<feature type="transmembrane region" description="Helical" evidence="7">
    <location>
        <begin position="181"/>
        <end position="198"/>
    </location>
</feature>
<feature type="domain" description="ABC transporter" evidence="8">
    <location>
        <begin position="358"/>
        <end position="586"/>
    </location>
</feature>
<comment type="caution">
    <text evidence="10">The sequence shown here is derived from an EMBL/GenBank/DDBJ whole genome shotgun (WGS) entry which is preliminary data.</text>
</comment>
<keyword evidence="5 7" id="KW-1133">Transmembrane helix</keyword>
<evidence type="ECO:0000256" key="1">
    <source>
        <dbReference type="ARBA" id="ARBA00004651"/>
    </source>
</evidence>
<dbReference type="GO" id="GO:0005524">
    <property type="term" value="F:ATP binding"/>
    <property type="evidence" value="ECO:0007669"/>
    <property type="project" value="UniProtKB-KW"/>
</dbReference>
<dbReference type="Proteomes" id="UP000298112">
    <property type="component" value="Unassembled WGS sequence"/>
</dbReference>
<dbReference type="Pfam" id="PF00664">
    <property type="entry name" value="ABC_membrane"/>
    <property type="match status" value="1"/>
</dbReference>
<proteinExistence type="predicted"/>
<name>A0ABY2NSV0_9LEPT</name>
<evidence type="ECO:0000259" key="8">
    <source>
        <dbReference type="PROSITE" id="PS50893"/>
    </source>
</evidence>
<evidence type="ECO:0000256" key="4">
    <source>
        <dbReference type="ARBA" id="ARBA00022840"/>
    </source>
</evidence>
<sequence length="586" mass="64741">MLSTFIKILNYLHPRRKIQFIGLGILILISSLSEIISIGAIVPFLGVVTNPQSAIEYFNKFSFVPNLFQRLTPNDLVLFFTIAFGAAALISGVIRLVLLYATIRLSNSTGAELSVDLYKKTLYQPYKVHISRNTSEIISGITQKVASASGVLISLVTVASSFFIFISIIVSLVYIDPVLTIMSGIVFSGFYLVIAKVTKSKVSINGQIIAKEQTGIVRSLQEGLGGIRDIILDNSHELYCHIYRTSLFRLTKSNSENTFLNQSPRFALEAIGLVLISFLAYWATLENGSLQSAIPALGALGMGAQRLLPLLQQWYGNWSNYVSLKPALSEVFLLLDQKIPEEYESTIPVEPLKFEKEIKILGLSFSYPGTSKKVLDSIDLSIPVGSRIGIIGETGSGKSTLMDLLMGLVEPTSGKILIDHNELNSNNYLRWRKTIAHVPQAIFLADTTIAENIAFGESLEKINFPQLEKAIEVSQLTNFIKSLPEGINTSVGERGVRLSGGQRQRIGIARAIYKNAKVIFFDEATSALDGDTEQSVMDSIEDIDFGLTMIYVTHRLSTIRRCNEIIELKKGLISRRGTYEGLFSKE</sequence>
<evidence type="ECO:0000313" key="11">
    <source>
        <dbReference type="Proteomes" id="UP000298112"/>
    </source>
</evidence>
<dbReference type="Gene3D" id="3.40.50.300">
    <property type="entry name" value="P-loop containing nucleotide triphosphate hydrolases"/>
    <property type="match status" value="1"/>
</dbReference>
<dbReference type="InterPro" id="IPR017871">
    <property type="entry name" value="ABC_transporter-like_CS"/>
</dbReference>
<keyword evidence="11" id="KW-1185">Reference proteome</keyword>
<dbReference type="SMART" id="SM00382">
    <property type="entry name" value="AAA"/>
    <property type="match status" value="1"/>
</dbReference>
<evidence type="ECO:0000256" key="2">
    <source>
        <dbReference type="ARBA" id="ARBA00022692"/>
    </source>
</evidence>
<dbReference type="SUPFAM" id="SSF52540">
    <property type="entry name" value="P-loop containing nucleoside triphosphate hydrolases"/>
    <property type="match status" value="1"/>
</dbReference>
<protein>
    <submittedName>
        <fullName evidence="10">ABC transporter ATP-binding protein</fullName>
    </submittedName>
</protein>
<gene>
    <name evidence="10" type="ORF">EHQ95_02175</name>
</gene>
<dbReference type="PANTHER" id="PTHR24221">
    <property type="entry name" value="ATP-BINDING CASSETTE SUB-FAMILY B"/>
    <property type="match status" value="1"/>
</dbReference>
<feature type="domain" description="ABC transmembrane type-1" evidence="9">
    <location>
        <begin position="21"/>
        <end position="285"/>
    </location>
</feature>